<dbReference type="InterPro" id="IPR011990">
    <property type="entry name" value="TPR-like_helical_dom_sf"/>
</dbReference>
<dbReference type="Pfam" id="PF13428">
    <property type="entry name" value="TPR_14"/>
    <property type="match status" value="1"/>
</dbReference>
<reference evidence="4 5" key="1">
    <citation type="submission" date="2012-10" db="EMBL/GenBank/DDBJ databases">
        <title>Genome sequencing of Tanticharoenia sakaeratensis NBRC 103193.</title>
        <authorList>
            <person name="Azuma Y."/>
            <person name="Hadano H."/>
            <person name="Hirakawa H."/>
            <person name="Matsushita K."/>
        </authorList>
    </citation>
    <scope>NUCLEOTIDE SEQUENCE [LARGE SCALE GENOMIC DNA]</scope>
    <source>
        <strain evidence="4 5">NBRC 103193</strain>
    </source>
</reference>
<comment type="caution">
    <text evidence="4">The sequence shown here is derived from an EMBL/GenBank/DDBJ whole genome shotgun (WGS) entry which is preliminary data.</text>
</comment>
<protein>
    <submittedName>
        <fullName evidence="4">Group 1 glycosyl transferase</fullName>
    </submittedName>
</protein>
<accession>A0A0D6MMB1</accession>
<feature type="domain" description="Glycosyl transferase family 1" evidence="2">
    <location>
        <begin position="674"/>
        <end position="806"/>
    </location>
</feature>
<dbReference type="GO" id="GO:0016757">
    <property type="term" value="F:glycosyltransferase activity"/>
    <property type="evidence" value="ECO:0007669"/>
    <property type="project" value="InterPro"/>
</dbReference>
<sequence length="1235" mass="136696">MRVFRSGRFLRKDASPERHVQAGDRHNRERNWPAAAQEYRAAVALDPTLAHIWVQLGHACKENGDLAEAEAAYRQAARLLPDDIEPWLLLGHLLALSGKPQASIDAFTEAQRLSADPDLAADALSAQRTQLANPARPWTAPDWLTDEIHSYWRAQGFSDPALGLFDPWAYWQLNRDVRLQVATIRAIDLVRHFCEEGIERGLPFSLVEAFDPDFYRAFQLDNMPFSTTNAYRHWLGTGIANHVPPNARRWIQSLLGDDVTTLAGLDPLLSCAFADPDAARHTQRTVIEGFIADVVLDARRPIIPNQSNAPVLHAVARRAERSRDKKLRSGARALRERIHLHVPDFRDNTRALAEATIARGLDGASRSLLQSLIAGPDEPARTFSALAQVVERLGLRDTALATIRSGCDTWPGNVALRRTAEQQADRWFHQIWDEALAMARLGRIPDGQAHIAEFLDQLPRARADERRRTNRGRSIAIVGMMNLPQCNLYRIDPRREQLERQGYDVRVFDALTDVEAFRAAVAAFDAVIFYRVPAYPALVRAIDDAHAVGAVTIYEIDDPIFATDLYPEPFETYAGSISQETYYGLALGAPLFAKAMALCDHAIASTKPLAELMRPHVSGRMFVLPNGLGNAHEIAMRRHGKARSKPPGAPVTIFYGSNTNANRAEISQILEPALVQIIRQHGANVRLCIIGTLAEDSVLRDLDANVLLLPVIKDVQAYWALLASADINLAVLAPSAITHTKSGIKWLEAAMFGIPSILSDTQGYHDVARDETTALFATTSSDWVKALNRLITDEGLRRKIGEAAYRDAISIHGPERLSRLCHDILTEVEPTPDTRPRILVVNVFYPPQAIGGATRVVHDTVVDLSRAENPKYHFEIFTSLEGGTPHVPEIHVRDGVAVTAVGPLDVEDKDAIADDPLMVEQFETVVDRVRPTLVHFHCIQRLTVGIVDALRARDIPYCITVHDAWWISDYQFAIDKLGHERLYNYANPLETLARCGSAAFERMEHLRSALFGARAIIAVSRSFGELYQRCGIPNVRVIENGITPLIPAARAHRPDGAIRLGFIGGLSRHKGWDLIQIALRQGNFSNLELLAIDHAMAAGEERADTFGTTPVVFRGKTAQADITTLYADIDVLLAPSIWPESFGLVTREAALCGCWVIASRLGAIGDAIEHGVNGFHVDVSTADGLRDRLATIDANPALFRQRPPPLSEVRTAQDQARDVALLYNELLSQMEIIPA</sequence>
<dbReference type="Proteomes" id="UP000032679">
    <property type="component" value="Unassembled WGS sequence"/>
</dbReference>
<evidence type="ECO:0000313" key="5">
    <source>
        <dbReference type="Proteomes" id="UP000032679"/>
    </source>
</evidence>
<dbReference type="RefSeq" id="WP_048849417.1">
    <property type="nucleotide sequence ID" value="NZ_BALE01000031.1"/>
</dbReference>
<dbReference type="EMBL" id="BALE01000031">
    <property type="protein sequence ID" value="GAN54797.1"/>
    <property type="molecule type" value="Genomic_DNA"/>
</dbReference>
<proteinExistence type="predicted"/>
<feature type="domain" description="Glycosyl transferase family 1" evidence="2">
    <location>
        <begin position="1055"/>
        <end position="1193"/>
    </location>
</feature>
<evidence type="ECO:0000259" key="3">
    <source>
        <dbReference type="Pfam" id="PF13439"/>
    </source>
</evidence>
<dbReference type="Gene3D" id="3.40.50.2000">
    <property type="entry name" value="Glycogen Phosphorylase B"/>
    <property type="match status" value="3"/>
</dbReference>
<name>A0A0D6MMB1_9PROT</name>
<dbReference type="Pfam" id="PF13439">
    <property type="entry name" value="Glyco_transf_4"/>
    <property type="match status" value="1"/>
</dbReference>
<evidence type="ECO:0000313" key="4">
    <source>
        <dbReference type="EMBL" id="GAN54797.1"/>
    </source>
</evidence>
<dbReference type="InterPro" id="IPR019734">
    <property type="entry name" value="TPR_rpt"/>
</dbReference>
<dbReference type="InterPro" id="IPR028098">
    <property type="entry name" value="Glyco_trans_4-like_N"/>
</dbReference>
<dbReference type="SUPFAM" id="SSF48452">
    <property type="entry name" value="TPR-like"/>
    <property type="match status" value="1"/>
</dbReference>
<dbReference type="PANTHER" id="PTHR12526:SF584">
    <property type="entry name" value="GLYCOSYLTRANSFERASE"/>
    <property type="match status" value="1"/>
</dbReference>
<evidence type="ECO:0000259" key="2">
    <source>
        <dbReference type="Pfam" id="PF00534"/>
    </source>
</evidence>
<dbReference type="PANTHER" id="PTHR12526">
    <property type="entry name" value="GLYCOSYLTRANSFERASE"/>
    <property type="match status" value="1"/>
</dbReference>
<feature type="repeat" description="TPR" evidence="1">
    <location>
        <begin position="50"/>
        <end position="83"/>
    </location>
</feature>
<keyword evidence="4" id="KW-0808">Transferase</keyword>
<dbReference type="PROSITE" id="PS50005">
    <property type="entry name" value="TPR"/>
    <property type="match status" value="1"/>
</dbReference>
<feature type="domain" description="Glycosyltransferase subfamily 4-like N-terminal" evidence="3">
    <location>
        <begin position="850"/>
        <end position="1042"/>
    </location>
</feature>
<gene>
    <name evidence="4" type="ORF">Tasa_031_015</name>
</gene>
<evidence type="ECO:0000256" key="1">
    <source>
        <dbReference type="PROSITE-ProRule" id="PRU00339"/>
    </source>
</evidence>
<dbReference type="STRING" id="1231623.Tasa_031_015"/>
<dbReference type="Gene3D" id="1.25.40.10">
    <property type="entry name" value="Tetratricopeptide repeat domain"/>
    <property type="match status" value="1"/>
</dbReference>
<dbReference type="InterPro" id="IPR001296">
    <property type="entry name" value="Glyco_trans_1"/>
</dbReference>
<keyword evidence="1" id="KW-0802">TPR repeat</keyword>
<dbReference type="CDD" id="cd03823">
    <property type="entry name" value="GT4_ExpE7-like"/>
    <property type="match status" value="1"/>
</dbReference>
<organism evidence="4 5">
    <name type="scientific">Tanticharoenia sakaeratensis NBRC 103193</name>
    <dbReference type="NCBI Taxonomy" id="1231623"/>
    <lineage>
        <taxon>Bacteria</taxon>
        <taxon>Pseudomonadati</taxon>
        <taxon>Pseudomonadota</taxon>
        <taxon>Alphaproteobacteria</taxon>
        <taxon>Acetobacterales</taxon>
        <taxon>Acetobacteraceae</taxon>
        <taxon>Tanticharoenia</taxon>
    </lineage>
</organism>
<dbReference type="Pfam" id="PF00534">
    <property type="entry name" value="Glycos_transf_1"/>
    <property type="match status" value="2"/>
</dbReference>
<keyword evidence="5" id="KW-1185">Reference proteome</keyword>
<dbReference type="OrthoDB" id="9801573at2"/>
<dbReference type="SUPFAM" id="SSF53756">
    <property type="entry name" value="UDP-Glycosyltransferase/glycogen phosphorylase"/>
    <property type="match status" value="2"/>
</dbReference>
<dbReference type="AlphaFoldDB" id="A0A0D6MMB1"/>
<dbReference type="SMART" id="SM00028">
    <property type="entry name" value="TPR"/>
    <property type="match status" value="4"/>
</dbReference>